<sequence length="73" mass="7969">MSSQLKLIFNGPLTDAILIKSKLAEISVFPIERNSDASGIIPAIVGGGNQYIELLVLEDEYTQSMLILNELGY</sequence>
<reference evidence="1 2" key="1">
    <citation type="journal article" date="2012" name="J. Bacteriol.">
        <title>Genome Sequence of the Halotolerant Bacterium Imtechella halotolerans K1T.</title>
        <authorList>
            <person name="Kumar S."/>
            <person name="Vikram S."/>
            <person name="Subramanian S."/>
            <person name="Raghava G.P."/>
            <person name="Pinnaka A.K."/>
        </authorList>
    </citation>
    <scope>NUCLEOTIDE SEQUENCE [LARGE SCALE GENOMIC DNA]</scope>
    <source>
        <strain evidence="1 2">K1</strain>
    </source>
</reference>
<dbReference type="RefSeq" id="WP_008239157.1">
    <property type="nucleotide sequence ID" value="NZ_AJJU01000009.1"/>
</dbReference>
<evidence type="ECO:0000313" key="1">
    <source>
        <dbReference type="EMBL" id="EID74653.1"/>
    </source>
</evidence>
<dbReference type="OrthoDB" id="1149279at2"/>
<organism evidence="1 2">
    <name type="scientific">Imtechella halotolerans K1</name>
    <dbReference type="NCBI Taxonomy" id="946077"/>
    <lineage>
        <taxon>Bacteria</taxon>
        <taxon>Pseudomonadati</taxon>
        <taxon>Bacteroidota</taxon>
        <taxon>Flavobacteriia</taxon>
        <taxon>Flavobacteriales</taxon>
        <taxon>Flavobacteriaceae</taxon>
        <taxon>Imtechella</taxon>
    </lineage>
</organism>
<proteinExistence type="predicted"/>
<evidence type="ECO:0008006" key="3">
    <source>
        <dbReference type="Google" id="ProtNLM"/>
    </source>
</evidence>
<keyword evidence="2" id="KW-1185">Reference proteome</keyword>
<dbReference type="Proteomes" id="UP000005938">
    <property type="component" value="Unassembled WGS sequence"/>
</dbReference>
<protein>
    <recommendedName>
        <fullName evidence="3">DUF2007 domain-containing protein</fullName>
    </recommendedName>
</protein>
<evidence type="ECO:0000313" key="2">
    <source>
        <dbReference type="Proteomes" id="UP000005938"/>
    </source>
</evidence>
<dbReference type="EMBL" id="AJJU01000009">
    <property type="protein sequence ID" value="EID74653.1"/>
    <property type="molecule type" value="Genomic_DNA"/>
</dbReference>
<gene>
    <name evidence="1" type="ORF">W5A_07732</name>
</gene>
<name>I0WE37_9FLAO</name>
<accession>I0WE37</accession>
<dbReference type="AlphaFoldDB" id="I0WE37"/>
<comment type="caution">
    <text evidence="1">The sequence shown here is derived from an EMBL/GenBank/DDBJ whole genome shotgun (WGS) entry which is preliminary data.</text>
</comment>